<dbReference type="InterPro" id="IPR050738">
    <property type="entry name" value="Sulfatase"/>
</dbReference>
<dbReference type="PROSITE" id="PS00523">
    <property type="entry name" value="SULFATASE_1"/>
    <property type="match status" value="1"/>
</dbReference>
<keyword evidence="7" id="KW-1185">Reference proteome</keyword>
<dbReference type="CDD" id="cd16143">
    <property type="entry name" value="ARS_like"/>
    <property type="match status" value="1"/>
</dbReference>
<evidence type="ECO:0000313" key="6">
    <source>
        <dbReference type="EMBL" id="VGO21896.1"/>
    </source>
</evidence>
<name>A0A6C2USK3_9BACT</name>
<dbReference type="PANTHER" id="PTHR42693:SF53">
    <property type="entry name" value="ENDO-4-O-SULFATASE"/>
    <property type="match status" value="1"/>
</dbReference>
<dbReference type="GO" id="GO:0046872">
    <property type="term" value="F:metal ion binding"/>
    <property type="evidence" value="ECO:0007669"/>
    <property type="project" value="UniProtKB-KW"/>
</dbReference>
<dbReference type="AlphaFoldDB" id="A0A6C2USK3"/>
<dbReference type="InterPro" id="IPR017850">
    <property type="entry name" value="Alkaline_phosphatase_core_sf"/>
</dbReference>
<evidence type="ECO:0000256" key="3">
    <source>
        <dbReference type="ARBA" id="ARBA00022801"/>
    </source>
</evidence>
<protein>
    <submittedName>
        <fullName evidence="6">Arylsulfatase</fullName>
    </submittedName>
</protein>
<dbReference type="PANTHER" id="PTHR42693">
    <property type="entry name" value="ARYLSULFATASE FAMILY MEMBER"/>
    <property type="match status" value="1"/>
</dbReference>
<dbReference type="Proteomes" id="UP000346198">
    <property type="component" value="Unassembled WGS sequence"/>
</dbReference>
<dbReference type="InterPro" id="IPR000917">
    <property type="entry name" value="Sulfatase_N"/>
</dbReference>
<dbReference type="SUPFAM" id="SSF53649">
    <property type="entry name" value="Alkaline phosphatase-like"/>
    <property type="match status" value="1"/>
</dbReference>
<dbReference type="InterPro" id="IPR024607">
    <property type="entry name" value="Sulfatase_CS"/>
</dbReference>
<proteinExistence type="inferred from homology"/>
<reference evidence="6 7" key="1">
    <citation type="submission" date="2019-04" db="EMBL/GenBank/DDBJ databases">
        <authorList>
            <person name="Van Vliet M D."/>
        </authorList>
    </citation>
    <scope>NUCLEOTIDE SEQUENCE [LARGE SCALE GENOMIC DNA]</scope>
    <source>
        <strain evidence="6 7">F21</strain>
    </source>
</reference>
<evidence type="ECO:0000256" key="4">
    <source>
        <dbReference type="ARBA" id="ARBA00022837"/>
    </source>
</evidence>
<sequence>MKQIILKGLVAVLAAIAQISTGEPLPNVVFIMADDLGVGDVGFYHRQRTGEEPVIPTPNLDLLYEQGMRFDHVHAESLCAPTRYTVMTGNYTFRCHLPWGVWGSGEKSAIQPGQKTIGNVMQEAGYRTAFFGKWHLGGQWYRQGTDKIYDGSPWGKEADQIDAARGFAAGGPGSLGFDYSLTLPGGIQGPPFAFFENDRWMKLGSDSVMKPLKWSDMPKGCKLGSKGAGASLGDSNYDSRQAGPILTQKAIDFIGREKRNPFFLYFCSQAVHHPHSPPDDFFGKPVKGQTHSELGDMIVEFDLQVGALIRKLKDEGLWENTLFVATSDNGGLALDDTDINGHLSSNGLRAEKSSAYEGGHRVPFVASWPGKIKPGTVCDKRILVLDLMATLYELTGRDIPKDQARDSFSYLPLLLGKPDAPFRDQAIITNGRLYQGKQLGAKKMEDAVSVFDGKWKLIGKWDVQSKGHKKWAFMNGTISPVALFDMSDNPLEDEAKNLVRNPEYKPRIERMIKQFYTARDTEETGRTTPMEY</sequence>
<accession>A0A6C2USK3</accession>
<organism evidence="6 7">
    <name type="scientific">Pontiella sulfatireligans</name>
    <dbReference type="NCBI Taxonomy" id="2750658"/>
    <lineage>
        <taxon>Bacteria</taxon>
        <taxon>Pseudomonadati</taxon>
        <taxon>Kiritimatiellota</taxon>
        <taxon>Kiritimatiellia</taxon>
        <taxon>Kiritimatiellales</taxon>
        <taxon>Pontiellaceae</taxon>
        <taxon>Pontiella</taxon>
    </lineage>
</organism>
<gene>
    <name evidence="6" type="primary">atsA_220</name>
    <name evidence="6" type="ORF">SCARR_03976</name>
</gene>
<dbReference type="Gene3D" id="3.40.720.10">
    <property type="entry name" value="Alkaline Phosphatase, subunit A"/>
    <property type="match status" value="1"/>
</dbReference>
<keyword evidence="2" id="KW-0479">Metal-binding</keyword>
<evidence type="ECO:0000256" key="1">
    <source>
        <dbReference type="ARBA" id="ARBA00008779"/>
    </source>
</evidence>
<feature type="domain" description="Sulfatase N-terminal" evidence="5">
    <location>
        <begin position="26"/>
        <end position="396"/>
    </location>
</feature>
<dbReference type="EMBL" id="CAAHFH010000002">
    <property type="protein sequence ID" value="VGO21896.1"/>
    <property type="molecule type" value="Genomic_DNA"/>
</dbReference>
<keyword evidence="3" id="KW-0378">Hydrolase</keyword>
<dbReference type="RefSeq" id="WP_168433447.1">
    <property type="nucleotide sequence ID" value="NZ_CAAHFH010000002.1"/>
</dbReference>
<dbReference type="Pfam" id="PF00884">
    <property type="entry name" value="Sulfatase"/>
    <property type="match status" value="1"/>
</dbReference>
<evidence type="ECO:0000259" key="5">
    <source>
        <dbReference type="Pfam" id="PF00884"/>
    </source>
</evidence>
<evidence type="ECO:0000256" key="2">
    <source>
        <dbReference type="ARBA" id="ARBA00022723"/>
    </source>
</evidence>
<dbReference type="GO" id="GO:0004065">
    <property type="term" value="F:arylsulfatase activity"/>
    <property type="evidence" value="ECO:0007669"/>
    <property type="project" value="TreeGrafter"/>
</dbReference>
<comment type="similarity">
    <text evidence="1">Belongs to the sulfatase family.</text>
</comment>
<keyword evidence="4" id="KW-0106">Calcium</keyword>
<evidence type="ECO:0000313" key="7">
    <source>
        <dbReference type="Proteomes" id="UP000346198"/>
    </source>
</evidence>